<accession>A0A7C1XKB3</accession>
<gene>
    <name evidence="2" type="ORF">ENP47_12765</name>
</gene>
<proteinExistence type="predicted"/>
<protein>
    <submittedName>
        <fullName evidence="2">Uncharacterized protein</fullName>
    </submittedName>
</protein>
<sequence length="258" mass="28941">MAILLPYRTDPRLLFQVLEYAKGRGVDRSVLEARLGGGEPLRETLNALEQLGLIERDDAEVRLTEAGRRLAYATDAVERRRELARVVLSYPPYGGAIERALREGLSVMDGPWVERVWQVEMRLGQPRNRVEEARTFFFKLAEEAGLGVFRRGVRGQPSRLVLAPDLEEQVRALRPLLARAEPLRGVSEEASEEQTERAEVQPEMPPRLAGEGTFEAAGGVPITVTMTVTVDLTTWELEKIEAFLRLLGMVPEGVRLSR</sequence>
<evidence type="ECO:0000313" key="2">
    <source>
        <dbReference type="EMBL" id="HEF66449.1"/>
    </source>
</evidence>
<evidence type="ECO:0000256" key="1">
    <source>
        <dbReference type="SAM" id="MobiDB-lite"/>
    </source>
</evidence>
<organism evidence="2">
    <name type="scientific">Thermomicrobium roseum</name>
    <dbReference type="NCBI Taxonomy" id="500"/>
    <lineage>
        <taxon>Bacteria</taxon>
        <taxon>Pseudomonadati</taxon>
        <taxon>Thermomicrobiota</taxon>
        <taxon>Thermomicrobia</taxon>
        <taxon>Thermomicrobiales</taxon>
        <taxon>Thermomicrobiaceae</taxon>
        <taxon>Thermomicrobium</taxon>
    </lineage>
</organism>
<dbReference type="AlphaFoldDB" id="A0A7C1XKB3"/>
<feature type="region of interest" description="Disordered" evidence="1">
    <location>
        <begin position="184"/>
        <end position="207"/>
    </location>
</feature>
<comment type="caution">
    <text evidence="2">The sequence shown here is derived from an EMBL/GenBank/DDBJ whole genome shotgun (WGS) entry which is preliminary data.</text>
</comment>
<reference evidence="2" key="1">
    <citation type="journal article" date="2020" name="mSystems">
        <title>Genome- and Community-Level Interaction Insights into Carbon Utilization and Element Cycling Functions of Hydrothermarchaeota in Hydrothermal Sediment.</title>
        <authorList>
            <person name="Zhou Z."/>
            <person name="Liu Y."/>
            <person name="Xu W."/>
            <person name="Pan J."/>
            <person name="Luo Z.H."/>
            <person name="Li M."/>
        </authorList>
    </citation>
    <scope>NUCLEOTIDE SEQUENCE [LARGE SCALE GENOMIC DNA]</scope>
    <source>
        <strain evidence="2">SpSt-222</strain>
    </source>
</reference>
<dbReference type="EMBL" id="DSJL01000011">
    <property type="protein sequence ID" value="HEF66449.1"/>
    <property type="molecule type" value="Genomic_DNA"/>
</dbReference>
<name>A0A7C1XKB3_THERO</name>